<protein>
    <submittedName>
        <fullName evidence="5">Trehalose-phosphatase</fullName>
        <ecNumber evidence="5">3.1.3.12</ecNumber>
    </submittedName>
</protein>
<evidence type="ECO:0000259" key="2">
    <source>
        <dbReference type="Pfam" id="PF03632"/>
    </source>
</evidence>
<dbReference type="InterPro" id="IPR037018">
    <property type="entry name" value="GH65_N"/>
</dbReference>
<dbReference type="SUPFAM" id="SSF56784">
    <property type="entry name" value="HAD-like"/>
    <property type="match status" value="2"/>
</dbReference>
<evidence type="ECO:0000259" key="3">
    <source>
        <dbReference type="Pfam" id="PF03633"/>
    </source>
</evidence>
<dbReference type="GO" id="GO:0005992">
    <property type="term" value="P:trehalose biosynthetic process"/>
    <property type="evidence" value="ECO:0007669"/>
    <property type="project" value="InterPro"/>
</dbReference>
<dbReference type="Gene3D" id="1.50.10.10">
    <property type="match status" value="1"/>
</dbReference>
<dbReference type="Pfam" id="PF03636">
    <property type="entry name" value="Glyco_hydro_65N"/>
    <property type="match status" value="1"/>
</dbReference>
<dbReference type="Pfam" id="PF03633">
    <property type="entry name" value="Glyco_hydro_65C"/>
    <property type="match status" value="1"/>
</dbReference>
<dbReference type="InterPro" id="IPR005195">
    <property type="entry name" value="Glyco_hydro_65_M"/>
</dbReference>
<proteinExistence type="predicted"/>
<feature type="domain" description="Glycoside hydrolase family 65 central catalytic" evidence="2">
    <location>
        <begin position="870"/>
        <end position="1264"/>
    </location>
</feature>
<accession>A0A846YPT2</accession>
<dbReference type="Proteomes" id="UP000570678">
    <property type="component" value="Unassembled WGS sequence"/>
</dbReference>
<dbReference type="SFLD" id="SFLDG01129">
    <property type="entry name" value="C1.5:_HAD__Beta-PGM__Phosphata"/>
    <property type="match status" value="1"/>
</dbReference>
<dbReference type="SUPFAM" id="SSF74650">
    <property type="entry name" value="Galactose mutarotase-like"/>
    <property type="match status" value="1"/>
</dbReference>
<feature type="domain" description="Glycoside hydrolase family 65 N-terminal" evidence="4">
    <location>
        <begin position="561"/>
        <end position="816"/>
    </location>
</feature>
<evidence type="ECO:0000313" key="6">
    <source>
        <dbReference type="Proteomes" id="UP000570678"/>
    </source>
</evidence>
<dbReference type="NCBIfam" id="TIGR01509">
    <property type="entry name" value="HAD-SF-IA-v3"/>
    <property type="match status" value="1"/>
</dbReference>
<dbReference type="GO" id="GO:0004553">
    <property type="term" value="F:hydrolase activity, hydrolyzing O-glycosyl compounds"/>
    <property type="evidence" value="ECO:0007669"/>
    <property type="project" value="TreeGrafter"/>
</dbReference>
<evidence type="ECO:0000313" key="5">
    <source>
        <dbReference type="EMBL" id="NKY59338.1"/>
    </source>
</evidence>
<dbReference type="PANTHER" id="PTHR11051">
    <property type="entry name" value="GLYCOSYL HYDROLASE-RELATED"/>
    <property type="match status" value="1"/>
</dbReference>
<organism evidence="5 6">
    <name type="scientific">Nocardia flavorosea</name>
    <dbReference type="NCBI Taxonomy" id="53429"/>
    <lineage>
        <taxon>Bacteria</taxon>
        <taxon>Bacillati</taxon>
        <taxon>Actinomycetota</taxon>
        <taxon>Actinomycetes</taxon>
        <taxon>Mycobacteriales</taxon>
        <taxon>Nocardiaceae</taxon>
        <taxon>Nocardia</taxon>
    </lineage>
</organism>
<sequence length="1354" mass="148515">MGARDRRSPVGDFLPYHLPPQVVESEGVNNGADTATVIDTRRYDAVVFDLDGVVTDTASVHAAAWTELFDAYLDRRGATTGQDRSPFTPDDYLRHVDGKPRYCGVADFLAARGISLPWGEPTDPETAETVCGLGNRKDRLFRDRVIRDGVRVFESTTALIRRVRALGMPTGVFSASRNLGYILTAAGLTGVFDARVDGIDAERLGLAGKPDPATLLETTRRLGSTPQRTVVVEDAEAGVAAGRDGGFGLVVGVDRGGHADRLRACGADIVVDDLSRIEVRGGFRRVSDVPDALAFWSRITDLLSGETPAVLLDFDGTLSDIVPDPAAAHLVPGMKEVLEELAAHCPVAVISGRELDDLRGRVGGTGLWYAGSHGFELLAPDGTRHTAAIPAGTEQALTEAADKLHRDLCDVPGVLVEHKRFAVATHYRNVAPGDIGPVVAAVHAAGRAHGLRVTGGRKVVELRPDTDWDKGAALRWIVERLPGTVFPVYIGDDLTDEDAFDVVEADGLGVVVRSNESVTRATAAGFSLAEPTRVRDFLHRLARLLTAGAEAPVPPSWAITFDGYDPAKEKLREALCTVGNGYFATRGAAPQSAAGELHYPGTYLAGLYNRLHDRVAGRDIDNESLVNVPNWLPVTWRIGDGDWFDIDRADLLSYRQQLDLRRAELVRRFRFRDAQGRVTEVTERRFAAMHRPHLGALQATIVAENWSGPMEIRATIDTAVANTLVARYRGLSSKHLTTAHGRQLSTDSVLVRTRTNGAGLPLAMTVRTVVRKHGDALEAERRYLHHGGAFGHQFRLDMVAGEPISVEKTMAVATGRDPATGDPGAAAAGLLDEFTGYTELRDGHILAWDRIWARLRIDLDGATRPVRIVRLHLLHLIQTLAPNTVDLDVGVPARGLHGEAYRGHVFWDELFVFPVLNPRFPALTRSLLRYRYRRLPQARRAATHDGYAGAMFPWQSGSDGREESQRMHLNPLSGRWNPDPSHRAHHIGSAVAYTVWQYYQVTGDIDFLTECGAEMLAEIARFWSARAELDPGRGRYSIRGVIGPDEFHSGYPHAPQEGIDNNAYTNIMAAWTILRALDALDVLPPPARAELLDVLSLTPGELQHWRDVARRMYVPFHDGVISQFDGYDQLRELDWDHYRRRYGNIGRLDRILEAEGDDINAYRAGKQADVLMLFYVFSADELRTLLGHLGYELPAEMIPRTIDYYLARTSHGSTLSAVVHSWVLARAHRDRAVEYFESVLESDIADIQGGTTAEGIHLAAMAGSADLLQRCFTGLEVREDQLVFCPSWPRSLGTLSFPMVYRGHRLSVHVSGHGVEIGSHPGPAAPITVSCRDQTVELAAGDTVRFPGTTGILR</sequence>
<dbReference type="FunFam" id="1.50.10.10:FF:000053">
    <property type="entry name" value="Putative glycosyl hydrolase"/>
    <property type="match status" value="1"/>
</dbReference>
<dbReference type="NCBIfam" id="TIGR00685">
    <property type="entry name" value="T6PP"/>
    <property type="match status" value="1"/>
</dbReference>
<dbReference type="Gene3D" id="1.10.150.240">
    <property type="entry name" value="Putative phosphatase, domain 2"/>
    <property type="match status" value="1"/>
</dbReference>
<dbReference type="Pfam" id="PF03632">
    <property type="entry name" value="Glyco_hydro_65m"/>
    <property type="match status" value="1"/>
</dbReference>
<keyword evidence="6" id="KW-1185">Reference proteome</keyword>
<dbReference type="InterPro" id="IPR003337">
    <property type="entry name" value="Trehalose_PPase"/>
</dbReference>
<dbReference type="GO" id="GO:0016757">
    <property type="term" value="F:glycosyltransferase activity"/>
    <property type="evidence" value="ECO:0007669"/>
    <property type="project" value="UniProtKB-ARBA"/>
</dbReference>
<feature type="domain" description="Glycoside hydrolase family 65 C-terminal" evidence="3">
    <location>
        <begin position="1275"/>
        <end position="1338"/>
    </location>
</feature>
<dbReference type="PANTHER" id="PTHR11051:SF8">
    <property type="entry name" value="PROTEIN-GLUCOSYLGALACTOSYLHYDROXYLYSINE GLUCOSIDASE"/>
    <property type="match status" value="1"/>
</dbReference>
<dbReference type="InterPro" id="IPR005196">
    <property type="entry name" value="Glyco_hydro_65_N"/>
</dbReference>
<dbReference type="EMBL" id="JAAXOT010000015">
    <property type="protein sequence ID" value="NKY59338.1"/>
    <property type="molecule type" value="Genomic_DNA"/>
</dbReference>
<dbReference type="SFLD" id="SFLDS00003">
    <property type="entry name" value="Haloacid_Dehalogenase"/>
    <property type="match status" value="1"/>
</dbReference>
<dbReference type="GO" id="GO:0030246">
    <property type="term" value="F:carbohydrate binding"/>
    <property type="evidence" value="ECO:0007669"/>
    <property type="project" value="InterPro"/>
</dbReference>
<dbReference type="GO" id="GO:0004805">
    <property type="term" value="F:trehalose-phosphatase activity"/>
    <property type="evidence" value="ECO:0007669"/>
    <property type="project" value="UniProtKB-EC"/>
</dbReference>
<dbReference type="InterPro" id="IPR036412">
    <property type="entry name" value="HAD-like_sf"/>
</dbReference>
<dbReference type="InterPro" id="IPR008928">
    <property type="entry name" value="6-hairpin_glycosidase_sf"/>
</dbReference>
<dbReference type="Gene3D" id="3.40.50.1000">
    <property type="entry name" value="HAD superfamily/HAD-like"/>
    <property type="match status" value="2"/>
</dbReference>
<gene>
    <name evidence="5" type="primary">otsB</name>
    <name evidence="5" type="ORF">HGA15_24920</name>
</gene>
<comment type="caution">
    <text evidence="5">The sequence shown here is derived from an EMBL/GenBank/DDBJ whole genome shotgun (WGS) entry which is preliminary data.</text>
</comment>
<dbReference type="InterPro" id="IPR011013">
    <property type="entry name" value="Gal_mutarotase_sf_dom"/>
</dbReference>
<keyword evidence="1" id="KW-0326">Glycosidase</keyword>
<dbReference type="EC" id="3.1.3.12" evidence="5"/>
<dbReference type="Gene3D" id="2.70.98.40">
    <property type="entry name" value="Glycoside hydrolase, family 65, N-terminal domain"/>
    <property type="match status" value="1"/>
</dbReference>
<dbReference type="Gene3D" id="3.30.70.1020">
    <property type="entry name" value="Trehalose-6-phosphate phosphatase related protein, domain 2"/>
    <property type="match status" value="1"/>
</dbReference>
<dbReference type="InterPro" id="IPR023214">
    <property type="entry name" value="HAD_sf"/>
</dbReference>
<dbReference type="Pfam" id="PF02358">
    <property type="entry name" value="Trehalose_PPase"/>
    <property type="match status" value="1"/>
</dbReference>
<keyword evidence="5" id="KW-0378">Hydrolase</keyword>
<dbReference type="Gene3D" id="2.60.420.10">
    <property type="entry name" value="Maltose phosphorylase, domain 3"/>
    <property type="match status" value="1"/>
</dbReference>
<reference evidence="5 6" key="1">
    <citation type="submission" date="2020-04" db="EMBL/GenBank/DDBJ databases">
        <title>MicrobeNet Type strains.</title>
        <authorList>
            <person name="Nicholson A.C."/>
        </authorList>
    </citation>
    <scope>NUCLEOTIDE SEQUENCE [LARGE SCALE GENOMIC DNA]</scope>
    <source>
        <strain evidence="5 6">JCM 3332</strain>
    </source>
</reference>
<dbReference type="NCBIfam" id="TIGR01484">
    <property type="entry name" value="HAD-SF-IIB"/>
    <property type="match status" value="1"/>
</dbReference>
<dbReference type="InterPro" id="IPR006439">
    <property type="entry name" value="HAD-SF_hydro_IA"/>
</dbReference>
<dbReference type="InterPro" id="IPR006379">
    <property type="entry name" value="HAD-SF_hydro_IIB"/>
</dbReference>
<evidence type="ECO:0000256" key="1">
    <source>
        <dbReference type="ARBA" id="ARBA00023295"/>
    </source>
</evidence>
<dbReference type="Pfam" id="PF00702">
    <property type="entry name" value="Hydrolase"/>
    <property type="match status" value="1"/>
</dbReference>
<dbReference type="SUPFAM" id="SSF48208">
    <property type="entry name" value="Six-hairpin glycosidases"/>
    <property type="match status" value="1"/>
</dbReference>
<dbReference type="InterPro" id="IPR005194">
    <property type="entry name" value="Glyco_hydro_65_C"/>
</dbReference>
<dbReference type="CDD" id="cd01627">
    <property type="entry name" value="HAD_TPP"/>
    <property type="match status" value="1"/>
</dbReference>
<name>A0A846YPT2_9NOCA</name>
<dbReference type="InterPro" id="IPR023198">
    <property type="entry name" value="PGP-like_dom2"/>
</dbReference>
<dbReference type="InterPro" id="IPR012341">
    <property type="entry name" value="6hp_glycosidase-like_sf"/>
</dbReference>
<evidence type="ECO:0000259" key="4">
    <source>
        <dbReference type="Pfam" id="PF03636"/>
    </source>
</evidence>